<dbReference type="eggNOG" id="KOG1558">
    <property type="taxonomic scope" value="Eukaryota"/>
</dbReference>
<dbReference type="Proteomes" id="UP000256601">
    <property type="component" value="Unassembled WGS sequence"/>
</dbReference>
<evidence type="ECO:0000313" key="7">
    <source>
        <dbReference type="EMBL" id="AOW07226.1"/>
    </source>
</evidence>
<evidence type="ECO:0000256" key="2">
    <source>
        <dbReference type="ARBA" id="ARBA00022692"/>
    </source>
</evidence>
<dbReference type="Proteomes" id="UP000182444">
    <property type="component" value="Chromosome 1F"/>
</dbReference>
<dbReference type="VEuPathDB" id="FungiDB:YALI0_F15411g"/>
<reference evidence="7 9" key="1">
    <citation type="journal article" date="2016" name="PLoS ONE">
        <title>Sequence Assembly of Yarrowia lipolytica Strain W29/CLIB89 Shows Transposable Element Diversity.</title>
        <authorList>
            <person name="Magnan C."/>
            <person name="Yu J."/>
            <person name="Chang I."/>
            <person name="Jahn E."/>
            <person name="Kanomata Y."/>
            <person name="Wu J."/>
            <person name="Zeller M."/>
            <person name="Oakes M."/>
            <person name="Baldi P."/>
            <person name="Sandmeyer S."/>
        </authorList>
    </citation>
    <scope>NUCLEOTIDE SEQUENCE [LARGE SCALE GENOMIC DNA]</scope>
    <source>
        <strain evidence="7">CLIB89</strain>
        <strain evidence="9">CLIB89(W29)</strain>
    </source>
</reference>
<feature type="transmembrane region" description="Helical" evidence="5">
    <location>
        <begin position="306"/>
        <end position="324"/>
    </location>
</feature>
<dbReference type="Pfam" id="PF02535">
    <property type="entry name" value="Zip"/>
    <property type="match status" value="1"/>
</dbReference>
<feature type="chain" id="PRO_5036017843" evidence="6">
    <location>
        <begin position="27"/>
        <end position="433"/>
    </location>
</feature>
<dbReference type="KEGG" id="yli:2908063"/>
<organism evidence="7 9">
    <name type="scientific">Yarrowia lipolytica</name>
    <name type="common">Candida lipolytica</name>
    <dbReference type="NCBI Taxonomy" id="4952"/>
    <lineage>
        <taxon>Eukaryota</taxon>
        <taxon>Fungi</taxon>
        <taxon>Dikarya</taxon>
        <taxon>Ascomycota</taxon>
        <taxon>Saccharomycotina</taxon>
        <taxon>Dipodascomycetes</taxon>
        <taxon>Dipodascales</taxon>
        <taxon>Dipodascales incertae sedis</taxon>
        <taxon>Yarrowia</taxon>
    </lineage>
</organism>
<evidence type="ECO:0000256" key="3">
    <source>
        <dbReference type="ARBA" id="ARBA00022989"/>
    </source>
</evidence>
<proteinExistence type="predicted"/>
<evidence type="ECO:0000313" key="8">
    <source>
        <dbReference type="EMBL" id="RDW23708.1"/>
    </source>
</evidence>
<dbReference type="GO" id="GO:0005886">
    <property type="term" value="C:plasma membrane"/>
    <property type="evidence" value="ECO:0007669"/>
    <property type="project" value="TreeGrafter"/>
</dbReference>
<feature type="transmembrane region" description="Helical" evidence="5">
    <location>
        <begin position="124"/>
        <end position="147"/>
    </location>
</feature>
<feature type="transmembrane region" description="Helical" evidence="5">
    <location>
        <begin position="280"/>
        <end position="300"/>
    </location>
</feature>
<keyword evidence="3 5" id="KW-1133">Transmembrane helix</keyword>
<name>A0A1D8NNL6_YARLL</name>
<dbReference type="PANTHER" id="PTHR11040:SF44">
    <property type="entry name" value="PROTEIN ZNTC-RELATED"/>
    <property type="match status" value="1"/>
</dbReference>
<dbReference type="EMBL" id="CP017558">
    <property type="protein sequence ID" value="AOW07226.1"/>
    <property type="molecule type" value="Genomic_DNA"/>
</dbReference>
<evidence type="ECO:0000313" key="9">
    <source>
        <dbReference type="Proteomes" id="UP000182444"/>
    </source>
</evidence>
<dbReference type="AlphaFoldDB" id="A0A1D8NNL6"/>
<keyword evidence="2 5" id="KW-0812">Transmembrane</keyword>
<keyword evidence="4 5" id="KW-0472">Membrane</keyword>
<feature type="transmembrane region" description="Helical" evidence="5">
    <location>
        <begin position="336"/>
        <end position="360"/>
    </location>
</feature>
<accession>A0A1D8NNL6</accession>
<evidence type="ECO:0000256" key="5">
    <source>
        <dbReference type="SAM" id="Phobius"/>
    </source>
</evidence>
<feature type="signal peptide" evidence="6">
    <location>
        <begin position="1"/>
        <end position="26"/>
    </location>
</feature>
<evidence type="ECO:0000256" key="1">
    <source>
        <dbReference type="ARBA" id="ARBA00004141"/>
    </source>
</evidence>
<evidence type="ECO:0000256" key="4">
    <source>
        <dbReference type="ARBA" id="ARBA00023136"/>
    </source>
</evidence>
<comment type="subcellular location">
    <subcellularLocation>
        <location evidence="1">Membrane</location>
        <topology evidence="1">Multi-pass membrane protein</topology>
    </subcellularLocation>
</comment>
<feature type="transmembrane region" description="Helical" evidence="5">
    <location>
        <begin position="372"/>
        <end position="400"/>
    </location>
</feature>
<reference evidence="8 10" key="2">
    <citation type="submission" date="2018-07" db="EMBL/GenBank/DDBJ databases">
        <title>Draft Genome Assemblies for Five Robust Yarrowia lipolytica Strains Exhibiting High Lipid Production and Pentose Sugar Utilization and Sugar Alcohol Secretion from Undetoxified Lignocellulosic Biomass Hydrolysates.</title>
        <authorList>
            <consortium name="DOE Joint Genome Institute"/>
            <person name="Walker C."/>
            <person name="Ryu S."/>
            <person name="Na H."/>
            <person name="Zane M."/>
            <person name="LaButti K."/>
            <person name="Lipzen A."/>
            <person name="Haridas S."/>
            <person name="Barry K."/>
            <person name="Grigoriev I.V."/>
            <person name="Quarterman J."/>
            <person name="Slininger P."/>
            <person name="Dien B."/>
            <person name="Trinh C.T."/>
        </authorList>
    </citation>
    <scope>NUCLEOTIDE SEQUENCE [LARGE SCALE GENOMIC DNA]</scope>
    <source>
        <strain evidence="8 10">YB392</strain>
    </source>
</reference>
<dbReference type="PANTHER" id="PTHR11040">
    <property type="entry name" value="ZINC/IRON TRANSPORTER"/>
    <property type="match status" value="1"/>
</dbReference>
<dbReference type="VEuPathDB" id="FungiDB:YALI1_F20742g"/>
<dbReference type="GO" id="GO:0005385">
    <property type="term" value="F:zinc ion transmembrane transporter activity"/>
    <property type="evidence" value="ECO:0007669"/>
    <property type="project" value="TreeGrafter"/>
</dbReference>
<evidence type="ECO:0000313" key="10">
    <source>
        <dbReference type="Proteomes" id="UP000256601"/>
    </source>
</evidence>
<dbReference type="InterPro" id="IPR003689">
    <property type="entry name" value="ZIP"/>
</dbReference>
<evidence type="ECO:0000256" key="6">
    <source>
        <dbReference type="SAM" id="SignalP"/>
    </source>
</evidence>
<keyword evidence="6" id="KW-0732">Signal</keyword>
<feature type="transmembrane region" description="Helical" evidence="5">
    <location>
        <begin position="198"/>
        <end position="220"/>
    </location>
</feature>
<dbReference type="EMBL" id="KZ857344">
    <property type="protein sequence ID" value="RDW23708.1"/>
    <property type="molecule type" value="Genomic_DNA"/>
</dbReference>
<protein>
    <submittedName>
        <fullName evidence="8">ZIP zinc transporter-domain-containing protein</fullName>
    </submittedName>
</protein>
<gene>
    <name evidence="8" type="ORF">B0I71DRAFT_135502</name>
    <name evidence="7" type="ORF">YALI1_F20742g</name>
</gene>
<sequence length="433" mass="46363">MKLSNLICSTMLASAAVAFSPINVHSIEPLINSSESLQVREILKVDRTRLLCAVDGAGNKRACLTEFNNKNIDVLAASLNNVLLGKQLEARSEASSSFSGAGRNSDEELDCSFEPRDLKKPIRIGALFAVLATSALGVFPPVLATSVFKINLQSLPMTFVKQFGTGVVLSTAYVHLAAESQEDFTNECLGDLSYDPTAMSLALAGTFIAFVLEYGSARWLRARHERKKPNHSSESDDCDKDQVKGAVDVIETQIDMSGAANMGCAAHNATLIDPNDKISVIIMEGGIIFHSVLVGVAVTIADDDGFISLFIAILFHQAFEGIGLGSRIAGLRDSSLFFKMSMCTYFTIITPIGMAIGLGVMDSMNSNDPATIWAIGTISALSAGVLIWAGVVEMLAFDWLFGDLSFAPKKRVFFAMSGLVGGMICMSLIGKWA</sequence>
<feature type="transmembrane region" description="Helical" evidence="5">
    <location>
        <begin position="412"/>
        <end position="430"/>
    </location>
</feature>